<proteinExistence type="predicted"/>
<sequence length="464" mass="52664">MSELIFDPRNYRIHTDQNKRIIKKSLQECGAGRSVLVDKDNVLIAGNGVYEQAQELGLKVRIVESHGEELIVVKRTDLSSDDEKRKLLALADNHASDTSMFDMDAILEDFSGDELDLWEFDLSDVELDDIPGSKEDRSGSLKERFIIPPFSVLDSKQGVWQKRKQAWLDLGIKSELGREKGITYSMSSQPPRVYEIRNLLREKNGVDPSWDELLDYCRKHNVPVMEGTSIFDPVVCELAYRWFNVPGGSILDPFAGGSVRGIVAAKLGMPYHGVDLRQEQIDANGVNALEVFKDCREFFPSWVCGDSLEIDSHLPGLQADFLFSCPPYADLEVYSDDPRDLSTMDYEEFISIYREIIRKSSAMLKENRFAAFVVGDVRDKKGVLRNFVSDTISAFQDAGLNYYNEMILVTTIGSLAVRVGKQFNVGRKIGKHHQNVLVFYKGDPKKIRDNFPELDFSEDDWLTE</sequence>
<reference evidence="1" key="1">
    <citation type="submission" date="2022-10" db="EMBL/GenBank/DDBJ databases">
        <title>Gaoshiqiia sediminis gen. nov., sp. nov., isolated from coastal sediment.</title>
        <authorList>
            <person name="Yu W.X."/>
            <person name="Mu D.S."/>
            <person name="Du J.Z."/>
            <person name="Liang Y.Q."/>
        </authorList>
    </citation>
    <scope>NUCLEOTIDE SEQUENCE</scope>
    <source>
        <strain evidence="1">A06</strain>
    </source>
</reference>
<dbReference type="EMBL" id="JAPAAF010000028">
    <property type="protein sequence ID" value="MCW0484051.1"/>
    <property type="molecule type" value="Genomic_DNA"/>
</dbReference>
<name>A0AA42C9J5_9BACT</name>
<dbReference type="InterPro" id="IPR029063">
    <property type="entry name" value="SAM-dependent_MTases_sf"/>
</dbReference>
<protein>
    <submittedName>
        <fullName evidence="1">Chromosome partitioning protein ParB</fullName>
    </submittedName>
</protein>
<organism evidence="1 2">
    <name type="scientific">Gaoshiqia sediminis</name>
    <dbReference type="NCBI Taxonomy" id="2986998"/>
    <lineage>
        <taxon>Bacteria</taxon>
        <taxon>Pseudomonadati</taxon>
        <taxon>Bacteroidota</taxon>
        <taxon>Bacteroidia</taxon>
        <taxon>Marinilabiliales</taxon>
        <taxon>Prolixibacteraceae</taxon>
        <taxon>Gaoshiqia</taxon>
    </lineage>
</organism>
<dbReference type="SUPFAM" id="SSF53335">
    <property type="entry name" value="S-adenosyl-L-methionine-dependent methyltransferases"/>
    <property type="match status" value="2"/>
</dbReference>
<accession>A0AA42C9J5</accession>
<dbReference type="AlphaFoldDB" id="A0AA42C9J5"/>
<evidence type="ECO:0000313" key="1">
    <source>
        <dbReference type="EMBL" id="MCW0484051.1"/>
    </source>
</evidence>
<dbReference type="Gene3D" id="3.40.50.150">
    <property type="entry name" value="Vaccinia Virus protein VP39"/>
    <property type="match status" value="1"/>
</dbReference>
<comment type="caution">
    <text evidence="1">The sequence shown here is derived from an EMBL/GenBank/DDBJ whole genome shotgun (WGS) entry which is preliminary data.</text>
</comment>
<evidence type="ECO:0000313" key="2">
    <source>
        <dbReference type="Proteomes" id="UP001163821"/>
    </source>
</evidence>
<dbReference type="Proteomes" id="UP001163821">
    <property type="component" value="Unassembled WGS sequence"/>
</dbReference>
<dbReference type="RefSeq" id="WP_282592643.1">
    <property type="nucleotide sequence ID" value="NZ_JAPAAF010000028.1"/>
</dbReference>
<gene>
    <name evidence="1" type="ORF">N2K84_15015</name>
</gene>
<keyword evidence="2" id="KW-1185">Reference proteome</keyword>